<dbReference type="InterPro" id="IPR029052">
    <property type="entry name" value="Metallo-depent_PP-like"/>
</dbReference>
<dbReference type="Pfam" id="PF00149">
    <property type="entry name" value="Metallophos"/>
    <property type="match status" value="1"/>
</dbReference>
<gene>
    <name evidence="2" type="ORF">BK022_10880</name>
</gene>
<protein>
    <recommendedName>
        <fullName evidence="1">Calcineurin-like phosphoesterase domain-containing protein</fullName>
    </recommendedName>
</protein>
<dbReference type="PANTHER" id="PTHR37844:SF2">
    <property type="entry name" value="SER_THR PROTEIN PHOSPHATASE SUPERFAMILY (AFU_ORTHOLOGUE AFUA_1G14840)"/>
    <property type="match status" value="1"/>
</dbReference>
<dbReference type="InterPro" id="IPR004843">
    <property type="entry name" value="Calcineurin-like_PHP"/>
</dbReference>
<dbReference type="PANTHER" id="PTHR37844">
    <property type="entry name" value="SER/THR PROTEIN PHOSPHATASE SUPERFAMILY (AFU_ORTHOLOGUE AFUA_1G14840)"/>
    <property type="match status" value="1"/>
</dbReference>
<dbReference type="GO" id="GO:0016787">
    <property type="term" value="F:hydrolase activity"/>
    <property type="evidence" value="ECO:0007669"/>
    <property type="project" value="InterPro"/>
</dbReference>
<accession>A0A1S1P4P6</accession>
<evidence type="ECO:0000259" key="1">
    <source>
        <dbReference type="Pfam" id="PF00149"/>
    </source>
</evidence>
<dbReference type="Proteomes" id="UP000180215">
    <property type="component" value="Unassembled WGS sequence"/>
</dbReference>
<dbReference type="EMBL" id="MNAO01000106">
    <property type="protein sequence ID" value="OHV16620.1"/>
    <property type="molecule type" value="Genomic_DNA"/>
</dbReference>
<feature type="domain" description="Calcineurin-like phosphoesterase" evidence="1">
    <location>
        <begin position="3"/>
        <end position="232"/>
    </location>
</feature>
<dbReference type="SUPFAM" id="SSF56300">
    <property type="entry name" value="Metallo-dependent phosphatases"/>
    <property type="match status" value="1"/>
</dbReference>
<dbReference type="AlphaFoldDB" id="A0A1S1P4P6"/>
<comment type="caution">
    <text evidence="2">The sequence shown here is derived from an EMBL/GenBank/DDBJ whole genome shotgun (WGS) entry which is preliminary data.</text>
</comment>
<sequence length="278" mass="30471">MTTVLILSDLHVDASPYELPPGPSVDLAIVAGDVADGLTRRALPWVAEHVRPRARAVVYVPGNHDFYGTRIGDELAMARDAAAAAGILLLDSGQACAVDGVRIVGATLWTDYLVGEPGGYSQAWAMRECGDRERGMRDHRRIQTRDRRGSPAPFRPPAAQLLYMEHRGRIECALAEPHAGTTVVVTHHAPHPRSLPWGRPDEPTSAAYASDLSPILEGPDAPDLWIHGHVHRSADYCVVRTRVLSNPRGHDTSYRRRDGTWADERENPAFDPALVVEL</sequence>
<name>A0A1S1P4P6_METEX</name>
<organism evidence="2 3">
    <name type="scientific">Methylorubrum extorquens</name>
    <name type="common">Methylobacterium dichloromethanicum</name>
    <name type="synonym">Methylobacterium extorquens</name>
    <dbReference type="NCBI Taxonomy" id="408"/>
    <lineage>
        <taxon>Bacteria</taxon>
        <taxon>Pseudomonadati</taxon>
        <taxon>Pseudomonadota</taxon>
        <taxon>Alphaproteobacteria</taxon>
        <taxon>Hyphomicrobiales</taxon>
        <taxon>Methylobacteriaceae</taxon>
        <taxon>Methylorubrum</taxon>
    </lineage>
</organism>
<reference evidence="2 3" key="1">
    <citation type="submission" date="2016-10" db="EMBL/GenBank/DDBJ databases">
        <title>Draft genome sequence of Methylobacterium extorquens CP3, a seed endophyte of Crotalaria pumila with plant growth-promoting and metal tolerance properties.</title>
        <authorList>
            <person name="Sanchez-Lopez A.S."/>
            <person name="Van Hamme J.D."/>
            <person name="Thijs S."/>
            <person name="Mcammond B.M."/>
            <person name="Stevens V."/>
            <person name="Gonzalez-Chavez M.D.C."/>
            <person name="Vangronsveld J."/>
        </authorList>
    </citation>
    <scope>NUCLEOTIDE SEQUENCE [LARGE SCALE GENOMIC DNA]</scope>
    <source>
        <strain evidence="2 3">CP3</strain>
    </source>
</reference>
<proteinExistence type="predicted"/>
<evidence type="ECO:0000313" key="3">
    <source>
        <dbReference type="Proteomes" id="UP000180215"/>
    </source>
</evidence>
<evidence type="ECO:0000313" key="2">
    <source>
        <dbReference type="EMBL" id="OHV16620.1"/>
    </source>
</evidence>
<dbReference type="Gene3D" id="3.60.21.10">
    <property type="match status" value="2"/>
</dbReference>